<reference evidence="2" key="1">
    <citation type="submission" date="2021-06" db="EMBL/GenBank/DDBJ databases">
        <authorList>
            <person name="Hodson N. C."/>
            <person name="Mongue J. A."/>
            <person name="Jaron S. K."/>
        </authorList>
    </citation>
    <scope>NUCLEOTIDE SEQUENCE</scope>
</reference>
<dbReference type="GO" id="GO:0005813">
    <property type="term" value="C:centrosome"/>
    <property type="evidence" value="ECO:0007669"/>
    <property type="project" value="TreeGrafter"/>
</dbReference>
<protein>
    <recommendedName>
        <fullName evidence="1">SAC3/GANP/THP3 conserved domain-containing protein</fullName>
    </recommendedName>
</protein>
<evidence type="ECO:0000313" key="2">
    <source>
        <dbReference type="EMBL" id="CAG7691787.1"/>
    </source>
</evidence>
<name>A0A8J2J4G5_9HEXA</name>
<sequence length="69" mass="8339">GNEPFNVIYDFVFDRLRSVRQDLVIQRIQDETAISILEVVVRFHLYATFRLEKEPIEKFDPHINRKHLI</sequence>
<dbReference type="OrthoDB" id="264795at2759"/>
<dbReference type="GO" id="GO:0051225">
    <property type="term" value="P:spindle assembly"/>
    <property type="evidence" value="ECO:0007669"/>
    <property type="project" value="TreeGrafter"/>
</dbReference>
<organism evidence="2 3">
    <name type="scientific">Allacma fusca</name>
    <dbReference type="NCBI Taxonomy" id="39272"/>
    <lineage>
        <taxon>Eukaryota</taxon>
        <taxon>Metazoa</taxon>
        <taxon>Ecdysozoa</taxon>
        <taxon>Arthropoda</taxon>
        <taxon>Hexapoda</taxon>
        <taxon>Collembola</taxon>
        <taxon>Symphypleona</taxon>
        <taxon>Sminthuridae</taxon>
        <taxon>Allacma</taxon>
    </lineage>
</organism>
<dbReference type="EMBL" id="CAJVCH010021784">
    <property type="protein sequence ID" value="CAG7691787.1"/>
    <property type="molecule type" value="Genomic_DNA"/>
</dbReference>
<proteinExistence type="predicted"/>
<dbReference type="InterPro" id="IPR005062">
    <property type="entry name" value="SAC3/GANP/THP3_conserved"/>
</dbReference>
<dbReference type="GO" id="GO:0005634">
    <property type="term" value="C:nucleus"/>
    <property type="evidence" value="ECO:0007669"/>
    <property type="project" value="TreeGrafter"/>
</dbReference>
<dbReference type="PANTHER" id="PTHR12436:SF38">
    <property type="entry name" value="SAC3 DOMAIN-CONTAINING PROTEIN 1"/>
    <property type="match status" value="1"/>
</dbReference>
<accession>A0A8J2J4G5</accession>
<keyword evidence="3" id="KW-1185">Reference proteome</keyword>
<evidence type="ECO:0000313" key="3">
    <source>
        <dbReference type="Proteomes" id="UP000708208"/>
    </source>
</evidence>
<dbReference type="Proteomes" id="UP000708208">
    <property type="component" value="Unassembled WGS sequence"/>
</dbReference>
<dbReference type="InterPro" id="IPR045107">
    <property type="entry name" value="SAC3/GANP/THP3"/>
</dbReference>
<feature type="non-terminal residue" evidence="2">
    <location>
        <position position="1"/>
    </location>
</feature>
<evidence type="ECO:0000259" key="1">
    <source>
        <dbReference type="Pfam" id="PF03399"/>
    </source>
</evidence>
<comment type="caution">
    <text evidence="2">The sequence shown here is derived from an EMBL/GenBank/DDBJ whole genome shotgun (WGS) entry which is preliminary data.</text>
</comment>
<dbReference type="GO" id="GO:0051298">
    <property type="term" value="P:centrosome duplication"/>
    <property type="evidence" value="ECO:0007669"/>
    <property type="project" value="TreeGrafter"/>
</dbReference>
<feature type="non-terminal residue" evidence="2">
    <location>
        <position position="69"/>
    </location>
</feature>
<dbReference type="GO" id="GO:0005819">
    <property type="term" value="C:spindle"/>
    <property type="evidence" value="ECO:0007669"/>
    <property type="project" value="TreeGrafter"/>
</dbReference>
<gene>
    <name evidence="2" type="ORF">AFUS01_LOCUS3600</name>
</gene>
<dbReference type="PANTHER" id="PTHR12436">
    <property type="entry name" value="80 KDA MCM3-ASSOCIATED PROTEIN"/>
    <property type="match status" value="1"/>
</dbReference>
<dbReference type="Pfam" id="PF03399">
    <property type="entry name" value="SAC3_GANP"/>
    <property type="match status" value="1"/>
</dbReference>
<feature type="domain" description="SAC3/GANP/THP3 conserved" evidence="1">
    <location>
        <begin position="3"/>
        <end position="68"/>
    </location>
</feature>
<dbReference type="AlphaFoldDB" id="A0A8J2J4G5"/>